<feature type="compositionally biased region" description="Acidic residues" evidence="1">
    <location>
        <begin position="227"/>
        <end position="236"/>
    </location>
</feature>
<organism evidence="3 4">
    <name type="scientific">Athelia psychrophila</name>
    <dbReference type="NCBI Taxonomy" id="1759441"/>
    <lineage>
        <taxon>Eukaryota</taxon>
        <taxon>Fungi</taxon>
        <taxon>Dikarya</taxon>
        <taxon>Basidiomycota</taxon>
        <taxon>Agaricomycotina</taxon>
        <taxon>Agaricomycetes</taxon>
        <taxon>Agaricomycetidae</taxon>
        <taxon>Atheliales</taxon>
        <taxon>Atheliaceae</taxon>
        <taxon>Athelia</taxon>
    </lineage>
</organism>
<evidence type="ECO:0000259" key="2">
    <source>
        <dbReference type="Pfam" id="PF25534"/>
    </source>
</evidence>
<dbReference type="AlphaFoldDB" id="A0A166GCM3"/>
<protein>
    <recommendedName>
        <fullName evidence="2">DUF7918 domain-containing protein</fullName>
    </recommendedName>
</protein>
<dbReference type="OrthoDB" id="3364132at2759"/>
<evidence type="ECO:0000256" key="1">
    <source>
        <dbReference type="SAM" id="MobiDB-lite"/>
    </source>
</evidence>
<reference evidence="3 4" key="1">
    <citation type="journal article" date="2016" name="Mol. Biol. Evol.">
        <title>Comparative Genomics of Early-Diverging Mushroom-Forming Fungi Provides Insights into the Origins of Lignocellulose Decay Capabilities.</title>
        <authorList>
            <person name="Nagy L.G."/>
            <person name="Riley R."/>
            <person name="Tritt A."/>
            <person name="Adam C."/>
            <person name="Daum C."/>
            <person name="Floudas D."/>
            <person name="Sun H."/>
            <person name="Yadav J.S."/>
            <person name="Pangilinan J."/>
            <person name="Larsson K.H."/>
            <person name="Matsuura K."/>
            <person name="Barry K."/>
            <person name="Labutti K."/>
            <person name="Kuo R."/>
            <person name="Ohm R.A."/>
            <person name="Bhattacharya S.S."/>
            <person name="Shirouzu T."/>
            <person name="Yoshinaga Y."/>
            <person name="Martin F.M."/>
            <person name="Grigoriev I.V."/>
            <person name="Hibbett D.S."/>
        </authorList>
    </citation>
    <scope>NUCLEOTIDE SEQUENCE [LARGE SCALE GENOMIC DNA]</scope>
    <source>
        <strain evidence="3 4">CBS 109695</strain>
    </source>
</reference>
<evidence type="ECO:0000313" key="4">
    <source>
        <dbReference type="Proteomes" id="UP000076532"/>
    </source>
</evidence>
<accession>A0A166GCM3</accession>
<keyword evidence="4" id="KW-1185">Reference proteome</keyword>
<feature type="region of interest" description="Disordered" evidence="1">
    <location>
        <begin position="215"/>
        <end position="250"/>
    </location>
</feature>
<name>A0A166GCM3_9AGAM</name>
<feature type="compositionally biased region" description="Basic residues" evidence="1">
    <location>
        <begin position="241"/>
        <end position="250"/>
    </location>
</feature>
<dbReference type="Pfam" id="PF25534">
    <property type="entry name" value="DUF7918"/>
    <property type="match status" value="1"/>
</dbReference>
<dbReference type="EMBL" id="KV417580">
    <property type="protein sequence ID" value="KZP17702.1"/>
    <property type="molecule type" value="Genomic_DNA"/>
</dbReference>
<dbReference type="PANTHER" id="PTHR36223:SF1">
    <property type="entry name" value="TRANSCRIPTION ELONGATION FACTOR EAF N-TERMINAL DOMAIN-CONTAINING PROTEIN"/>
    <property type="match status" value="1"/>
</dbReference>
<dbReference type="STRING" id="436010.A0A166GCM3"/>
<evidence type="ECO:0000313" key="3">
    <source>
        <dbReference type="EMBL" id="KZP17702.1"/>
    </source>
</evidence>
<dbReference type="PANTHER" id="PTHR36223">
    <property type="entry name" value="BETA-LACTAMASE-TYPE TRANSPEPTIDASE FOLD DOMAIN CONTAINING PROTEIN"/>
    <property type="match status" value="1"/>
</dbReference>
<gene>
    <name evidence="3" type="ORF">FIBSPDRAFT_830271</name>
</gene>
<dbReference type="Proteomes" id="UP000076532">
    <property type="component" value="Unassembled WGS sequence"/>
</dbReference>
<dbReference type="InterPro" id="IPR057678">
    <property type="entry name" value="DUF7918"/>
</dbReference>
<feature type="domain" description="DUF7918" evidence="2">
    <location>
        <begin position="9"/>
        <end position="205"/>
    </location>
</feature>
<feature type="compositionally biased region" description="Basic and acidic residues" evidence="1">
    <location>
        <begin position="217"/>
        <end position="226"/>
    </location>
</feature>
<sequence length="264" mass="29764">MLQLGSFSACVTIDDRELEQHQVDISKGGTKATCWIASEAGKHFAVKWKDNSQRRQHSTSGCVKLDGVDCGRRIISPGHHNSAKRSYFSTGPSSVRPYMFSHLSLTDDDGFLDAHVSPKLGTIKIELRRVIIKPHRKDTFSRKPPEDQVVHEKMKKLATHCVKFGDEIKRAPKVGTSVSRIDKKPIFTFLFQYKPQALLEADGIAEAPVTNKRKHVKVEPGQKPEVIEIDDSEDERTEPPRRKKIKKEHKRGSLLIPGEVIDLT</sequence>
<proteinExistence type="predicted"/>